<dbReference type="RefSeq" id="WP_219041962.1">
    <property type="nucleotide sequence ID" value="NZ_JAHWDQ010000001.1"/>
</dbReference>
<protein>
    <submittedName>
        <fullName evidence="5">Polysaccharide export protein</fullName>
    </submittedName>
</protein>
<evidence type="ECO:0000313" key="5">
    <source>
        <dbReference type="EMBL" id="MBW2939722.1"/>
    </source>
</evidence>
<feature type="domain" description="Soluble ligand binding" evidence="4">
    <location>
        <begin position="116"/>
        <end position="159"/>
    </location>
</feature>
<keyword evidence="1 2" id="KW-0732">Signal</keyword>
<dbReference type="InterPro" id="IPR019554">
    <property type="entry name" value="Soluble_ligand-bd"/>
</dbReference>
<sequence length="189" mass="20746">MFRFTSKLDFLLVVFAFLICVAPQLHAAEKGVPPRDTASYVLGPGDLIEISVYGESELTIKFRLEENGILSYPFLGDIRVAGVTVQKLESLVYTGLERDYLVDPDVRVSVVEYRPVYVNGQVKKPGGYPYIPGLTVQKAVTLAGGFTQLASKRNMFLVPEGSDNKKRLSVGLDSKVAPGDTLIIEEGLF</sequence>
<dbReference type="PANTHER" id="PTHR33619:SF3">
    <property type="entry name" value="POLYSACCHARIDE EXPORT PROTEIN GFCE-RELATED"/>
    <property type="match status" value="1"/>
</dbReference>
<evidence type="ECO:0000259" key="3">
    <source>
        <dbReference type="Pfam" id="PF02563"/>
    </source>
</evidence>
<evidence type="ECO:0000256" key="2">
    <source>
        <dbReference type="SAM" id="SignalP"/>
    </source>
</evidence>
<dbReference type="InterPro" id="IPR049712">
    <property type="entry name" value="Poly_export"/>
</dbReference>
<organism evidence="5 6">
    <name type="scientific">Zhongshania aquimaris</name>
    <dbReference type="NCBI Taxonomy" id="2857107"/>
    <lineage>
        <taxon>Bacteria</taxon>
        <taxon>Pseudomonadati</taxon>
        <taxon>Pseudomonadota</taxon>
        <taxon>Gammaproteobacteria</taxon>
        <taxon>Cellvibrionales</taxon>
        <taxon>Spongiibacteraceae</taxon>
        <taxon>Zhongshania</taxon>
    </lineage>
</organism>
<evidence type="ECO:0000256" key="1">
    <source>
        <dbReference type="ARBA" id="ARBA00022729"/>
    </source>
</evidence>
<gene>
    <name evidence="5" type="ORF">KXJ70_03000</name>
</gene>
<proteinExistence type="predicted"/>
<keyword evidence="6" id="KW-1185">Reference proteome</keyword>
<dbReference type="PANTHER" id="PTHR33619">
    <property type="entry name" value="POLYSACCHARIDE EXPORT PROTEIN GFCE-RELATED"/>
    <property type="match status" value="1"/>
</dbReference>
<evidence type="ECO:0000313" key="6">
    <source>
        <dbReference type="Proteomes" id="UP001166291"/>
    </source>
</evidence>
<feature type="signal peptide" evidence="2">
    <location>
        <begin position="1"/>
        <end position="27"/>
    </location>
</feature>
<dbReference type="EMBL" id="JAHWDQ010000001">
    <property type="protein sequence ID" value="MBW2939722.1"/>
    <property type="molecule type" value="Genomic_DNA"/>
</dbReference>
<dbReference type="Pfam" id="PF02563">
    <property type="entry name" value="Poly_export"/>
    <property type="match status" value="1"/>
</dbReference>
<comment type="caution">
    <text evidence="5">The sequence shown here is derived from an EMBL/GenBank/DDBJ whole genome shotgun (WGS) entry which is preliminary data.</text>
</comment>
<feature type="domain" description="Polysaccharide export protein N-terminal" evidence="3">
    <location>
        <begin position="36"/>
        <end position="110"/>
    </location>
</feature>
<feature type="chain" id="PRO_5046779145" evidence="2">
    <location>
        <begin position="28"/>
        <end position="189"/>
    </location>
</feature>
<reference evidence="5" key="1">
    <citation type="submission" date="2021-07" db="EMBL/GenBank/DDBJ databases">
        <title>Zhongshania sp. CAU 1632 isolated from seawater.</title>
        <authorList>
            <person name="Kim W."/>
        </authorList>
    </citation>
    <scope>NUCLEOTIDE SEQUENCE</scope>
    <source>
        <strain evidence="5">CAU 1632</strain>
    </source>
</reference>
<name>A0ABS6VN29_9GAMM</name>
<evidence type="ECO:0000259" key="4">
    <source>
        <dbReference type="Pfam" id="PF10531"/>
    </source>
</evidence>
<dbReference type="Pfam" id="PF10531">
    <property type="entry name" value="SLBB"/>
    <property type="match status" value="1"/>
</dbReference>
<dbReference type="Proteomes" id="UP001166291">
    <property type="component" value="Unassembled WGS sequence"/>
</dbReference>
<accession>A0ABS6VN29</accession>
<dbReference type="InterPro" id="IPR003715">
    <property type="entry name" value="Poly_export_N"/>
</dbReference>